<sequence length="102" mass="12357">MVLKLLKNLPRRKKKLLYGVALFLNDIVFLVLSLFLSYYLRFFRPFFDLARPSYTINTHYVLYSVVFIMLTLGFFGFYKLYNWDQIYRGSGYYFRIFKAVSI</sequence>
<gene>
    <name evidence="2" type="ORF">S06H3_42049</name>
</gene>
<evidence type="ECO:0000256" key="1">
    <source>
        <dbReference type="SAM" id="Phobius"/>
    </source>
</evidence>
<feature type="non-terminal residue" evidence="2">
    <location>
        <position position="102"/>
    </location>
</feature>
<comment type="caution">
    <text evidence="2">The sequence shown here is derived from an EMBL/GenBank/DDBJ whole genome shotgun (WGS) entry which is preliminary data.</text>
</comment>
<accession>X1MWG0</accession>
<name>X1MWG0_9ZZZZ</name>
<feature type="transmembrane region" description="Helical" evidence="1">
    <location>
        <begin position="60"/>
        <end position="78"/>
    </location>
</feature>
<proteinExistence type="predicted"/>
<keyword evidence="1" id="KW-1133">Transmembrane helix</keyword>
<keyword evidence="1" id="KW-0472">Membrane</keyword>
<dbReference type="AlphaFoldDB" id="X1MWG0"/>
<keyword evidence="1" id="KW-0812">Transmembrane</keyword>
<protein>
    <submittedName>
        <fullName evidence="2">Uncharacterized protein</fullName>
    </submittedName>
</protein>
<reference evidence="2" key="1">
    <citation type="journal article" date="2014" name="Front. Microbiol.">
        <title>High frequency of phylogenetically diverse reductive dehalogenase-homologous genes in deep subseafloor sedimentary metagenomes.</title>
        <authorList>
            <person name="Kawai M."/>
            <person name="Futagami T."/>
            <person name="Toyoda A."/>
            <person name="Takaki Y."/>
            <person name="Nishi S."/>
            <person name="Hori S."/>
            <person name="Arai W."/>
            <person name="Tsubouchi T."/>
            <person name="Morono Y."/>
            <person name="Uchiyama I."/>
            <person name="Ito T."/>
            <person name="Fujiyama A."/>
            <person name="Inagaki F."/>
            <person name="Takami H."/>
        </authorList>
    </citation>
    <scope>NUCLEOTIDE SEQUENCE</scope>
    <source>
        <strain evidence="2">Expedition CK06-06</strain>
    </source>
</reference>
<dbReference type="EMBL" id="BARV01025971">
    <property type="protein sequence ID" value="GAI35613.1"/>
    <property type="molecule type" value="Genomic_DNA"/>
</dbReference>
<feature type="transmembrane region" description="Helical" evidence="1">
    <location>
        <begin position="16"/>
        <end position="40"/>
    </location>
</feature>
<evidence type="ECO:0000313" key="2">
    <source>
        <dbReference type="EMBL" id="GAI35613.1"/>
    </source>
</evidence>
<organism evidence="2">
    <name type="scientific">marine sediment metagenome</name>
    <dbReference type="NCBI Taxonomy" id="412755"/>
    <lineage>
        <taxon>unclassified sequences</taxon>
        <taxon>metagenomes</taxon>
        <taxon>ecological metagenomes</taxon>
    </lineage>
</organism>